<dbReference type="InterPro" id="IPR041698">
    <property type="entry name" value="Methyltransf_25"/>
</dbReference>
<gene>
    <name evidence="5" type="ORF">Pla111_20910</name>
</gene>
<dbReference type="PANTHER" id="PTHR43464:SF19">
    <property type="entry name" value="UBIQUINONE BIOSYNTHESIS O-METHYLTRANSFERASE, MITOCHONDRIAL"/>
    <property type="match status" value="1"/>
</dbReference>
<sequence>MRLARRNLQPELMDAPDLDPRHHAQALRGLARLNVASGAAASVWRAVRQVTTTRGSRPLRLLDIASGGGDVALGVWRRAQAAGVPVEIEGIDISPTAVSAATARVPSGASVRFRQADVLNDPLPEGFDVVMSSLFLHHLEDTDTEGLLKRMAAAADRGIVVSDLRRSRLGYWLAQLACRTLTRSPIVQYDGPQSVAAAYTLDEMRQRVAAAELKRARVARDWPQRLLVTWRRDDA</sequence>
<dbReference type="Proteomes" id="UP000318995">
    <property type="component" value="Unassembled WGS sequence"/>
</dbReference>
<dbReference type="InterPro" id="IPR029063">
    <property type="entry name" value="SAM-dependent_MTases_sf"/>
</dbReference>
<dbReference type="SUPFAM" id="SSF53335">
    <property type="entry name" value="S-adenosyl-L-methionine-dependent methyltransferases"/>
    <property type="match status" value="1"/>
</dbReference>
<evidence type="ECO:0000256" key="2">
    <source>
        <dbReference type="ARBA" id="ARBA00022679"/>
    </source>
</evidence>
<feature type="domain" description="Methyltransferase" evidence="4">
    <location>
        <begin position="62"/>
        <end position="154"/>
    </location>
</feature>
<dbReference type="PANTHER" id="PTHR43464">
    <property type="entry name" value="METHYLTRANSFERASE"/>
    <property type="match status" value="1"/>
</dbReference>
<evidence type="ECO:0000313" key="5">
    <source>
        <dbReference type="EMBL" id="TWT43141.1"/>
    </source>
</evidence>
<dbReference type="EMBL" id="SJPH01000004">
    <property type="protein sequence ID" value="TWT43141.1"/>
    <property type="molecule type" value="Genomic_DNA"/>
</dbReference>
<keyword evidence="3" id="KW-0949">S-adenosyl-L-methionine</keyword>
<dbReference type="RefSeq" id="WP_197524941.1">
    <property type="nucleotide sequence ID" value="NZ_SJPH01000004.1"/>
</dbReference>
<dbReference type="AlphaFoldDB" id="A0A5C5VZF0"/>
<keyword evidence="1" id="KW-0489">Methyltransferase</keyword>
<dbReference type="GO" id="GO:0008168">
    <property type="term" value="F:methyltransferase activity"/>
    <property type="evidence" value="ECO:0007669"/>
    <property type="project" value="UniProtKB-KW"/>
</dbReference>
<evidence type="ECO:0000256" key="1">
    <source>
        <dbReference type="ARBA" id="ARBA00022603"/>
    </source>
</evidence>
<protein>
    <recommendedName>
        <fullName evidence="4">Methyltransferase domain-containing protein</fullName>
    </recommendedName>
</protein>
<proteinExistence type="predicted"/>
<keyword evidence="2" id="KW-0808">Transferase</keyword>
<evidence type="ECO:0000259" key="4">
    <source>
        <dbReference type="Pfam" id="PF13649"/>
    </source>
</evidence>
<name>A0A5C5VZF0_9BACT</name>
<evidence type="ECO:0000256" key="3">
    <source>
        <dbReference type="ARBA" id="ARBA00022691"/>
    </source>
</evidence>
<dbReference type="GO" id="GO:0032259">
    <property type="term" value="P:methylation"/>
    <property type="evidence" value="ECO:0007669"/>
    <property type="project" value="UniProtKB-KW"/>
</dbReference>
<organism evidence="5 6">
    <name type="scientific">Botrimarina hoheduenensis</name>
    <dbReference type="NCBI Taxonomy" id="2528000"/>
    <lineage>
        <taxon>Bacteria</taxon>
        <taxon>Pseudomonadati</taxon>
        <taxon>Planctomycetota</taxon>
        <taxon>Planctomycetia</taxon>
        <taxon>Pirellulales</taxon>
        <taxon>Lacipirellulaceae</taxon>
        <taxon>Botrimarina</taxon>
    </lineage>
</organism>
<dbReference type="Gene3D" id="3.40.50.150">
    <property type="entry name" value="Vaccinia Virus protein VP39"/>
    <property type="match status" value="1"/>
</dbReference>
<comment type="caution">
    <text evidence="5">The sequence shown here is derived from an EMBL/GenBank/DDBJ whole genome shotgun (WGS) entry which is preliminary data.</text>
</comment>
<reference evidence="5 6" key="1">
    <citation type="submission" date="2019-02" db="EMBL/GenBank/DDBJ databases">
        <title>Deep-cultivation of Planctomycetes and their phenomic and genomic characterization uncovers novel biology.</title>
        <authorList>
            <person name="Wiegand S."/>
            <person name="Jogler M."/>
            <person name="Boedeker C."/>
            <person name="Pinto D."/>
            <person name="Vollmers J."/>
            <person name="Rivas-Marin E."/>
            <person name="Kohn T."/>
            <person name="Peeters S.H."/>
            <person name="Heuer A."/>
            <person name="Rast P."/>
            <person name="Oberbeckmann S."/>
            <person name="Bunk B."/>
            <person name="Jeske O."/>
            <person name="Meyerdierks A."/>
            <person name="Storesund J.E."/>
            <person name="Kallscheuer N."/>
            <person name="Luecker S."/>
            <person name="Lage O.M."/>
            <person name="Pohl T."/>
            <person name="Merkel B.J."/>
            <person name="Hornburger P."/>
            <person name="Mueller R.-W."/>
            <person name="Bruemmer F."/>
            <person name="Labrenz M."/>
            <person name="Spormann A.M."/>
            <person name="Op Den Camp H."/>
            <person name="Overmann J."/>
            <person name="Amann R."/>
            <person name="Jetten M.S.M."/>
            <person name="Mascher T."/>
            <person name="Medema M.H."/>
            <person name="Devos D.P."/>
            <person name="Kaster A.-K."/>
            <person name="Ovreas L."/>
            <person name="Rohde M."/>
            <person name="Galperin M.Y."/>
            <person name="Jogler C."/>
        </authorList>
    </citation>
    <scope>NUCLEOTIDE SEQUENCE [LARGE SCALE GENOMIC DNA]</scope>
    <source>
        <strain evidence="5 6">Pla111</strain>
    </source>
</reference>
<dbReference type="Pfam" id="PF13649">
    <property type="entry name" value="Methyltransf_25"/>
    <property type="match status" value="1"/>
</dbReference>
<accession>A0A5C5VZF0</accession>
<evidence type="ECO:0000313" key="6">
    <source>
        <dbReference type="Proteomes" id="UP000318995"/>
    </source>
</evidence>
<keyword evidence="6" id="KW-1185">Reference proteome</keyword>
<dbReference type="CDD" id="cd02440">
    <property type="entry name" value="AdoMet_MTases"/>
    <property type="match status" value="1"/>
</dbReference>